<protein>
    <submittedName>
        <fullName evidence="1">Uncharacterized protein</fullName>
    </submittedName>
</protein>
<dbReference type="AlphaFoldDB" id="A0A5K7ZSZ4"/>
<proteinExistence type="predicted"/>
<dbReference type="RefSeq" id="WP_155323571.1">
    <property type="nucleotide sequence ID" value="NZ_AP021876.1"/>
</dbReference>
<dbReference type="KEGG" id="dov:DSCO28_38880"/>
<reference evidence="1 2" key="1">
    <citation type="submission" date="2019-11" db="EMBL/GenBank/DDBJ databases">
        <title>Comparative genomics of hydrocarbon-degrading Desulfosarcina strains.</title>
        <authorList>
            <person name="Watanabe M."/>
            <person name="Kojima H."/>
            <person name="Fukui M."/>
        </authorList>
    </citation>
    <scope>NUCLEOTIDE SEQUENCE [LARGE SCALE GENOMIC DNA]</scope>
    <source>
        <strain evidence="1 2">28bB2T</strain>
    </source>
</reference>
<evidence type="ECO:0000313" key="2">
    <source>
        <dbReference type="Proteomes" id="UP000425960"/>
    </source>
</evidence>
<organism evidence="1 2">
    <name type="scientific">Desulfosarcina ovata subsp. sediminis</name>
    <dbReference type="NCBI Taxonomy" id="885957"/>
    <lineage>
        <taxon>Bacteria</taxon>
        <taxon>Pseudomonadati</taxon>
        <taxon>Thermodesulfobacteriota</taxon>
        <taxon>Desulfobacteria</taxon>
        <taxon>Desulfobacterales</taxon>
        <taxon>Desulfosarcinaceae</taxon>
        <taxon>Desulfosarcina</taxon>
    </lineage>
</organism>
<dbReference type="EMBL" id="AP021876">
    <property type="protein sequence ID" value="BBO83322.1"/>
    <property type="molecule type" value="Genomic_DNA"/>
</dbReference>
<sequence length="127" mass="14408">MQIDDGMDEIITQHAIFKIIDNNIIPCNCGGYRKIIQNKHPELLETECTKCATKEPFNISDLAFIGGALLKFAFNEAGDVRIQTPKITFKQVFQMIEDIQNQEAWTKEMKGQSFRQSLKILNGGLSK</sequence>
<accession>A0A5K7ZSZ4</accession>
<evidence type="ECO:0000313" key="1">
    <source>
        <dbReference type="EMBL" id="BBO83322.1"/>
    </source>
</evidence>
<dbReference type="Proteomes" id="UP000425960">
    <property type="component" value="Chromosome"/>
</dbReference>
<gene>
    <name evidence="1" type="ORF">DSCO28_38880</name>
</gene>
<name>A0A5K7ZSZ4_9BACT</name>